<reference evidence="2" key="1">
    <citation type="journal article" date="2015" name="PLoS ONE">
        <title>Identification and Expression Profiles of Sex Pheromone Biosynthesis and Transport Related Genes in Spodoptera litura.</title>
        <authorList>
            <person name="Zhang Y.N."/>
            <person name="Zhu X.Y."/>
            <person name="Fang L.P."/>
            <person name="He P."/>
            <person name="Wang Z.Q."/>
            <person name="Chen G."/>
            <person name="Sun L."/>
            <person name="Ye Z.F."/>
            <person name="Deng D.G."/>
            <person name="Li J.B."/>
        </authorList>
    </citation>
    <scope>NUCLEOTIDE SEQUENCE</scope>
</reference>
<reference evidence="2" key="2">
    <citation type="submission" date="2015-07" db="EMBL/GenBank/DDBJ databases">
        <authorList>
            <person name="Cajimat M.N.B."/>
            <person name="Milazzo M.L."/>
            <person name="Fulhorst C.F."/>
        </authorList>
    </citation>
    <scope>NUCLEOTIDE SEQUENCE</scope>
</reference>
<dbReference type="AlphaFoldDB" id="A0A0P0E5E7"/>
<evidence type="ECO:0000313" key="2">
    <source>
        <dbReference type="EMBL" id="ALJ30225.1"/>
    </source>
</evidence>
<keyword evidence="1" id="KW-0472">Membrane</keyword>
<proteinExistence type="evidence at transcript level"/>
<feature type="non-terminal residue" evidence="2">
    <location>
        <position position="1"/>
    </location>
</feature>
<keyword evidence="1" id="KW-0812">Transmembrane</keyword>
<evidence type="ECO:0000256" key="1">
    <source>
        <dbReference type="SAM" id="Phobius"/>
    </source>
</evidence>
<organism evidence="2">
    <name type="scientific">Spodoptera litura</name>
    <name type="common">Asian cotton leafworm</name>
    <dbReference type="NCBI Taxonomy" id="69820"/>
    <lineage>
        <taxon>Eukaryota</taxon>
        <taxon>Metazoa</taxon>
        <taxon>Ecdysozoa</taxon>
        <taxon>Arthropoda</taxon>
        <taxon>Hexapoda</taxon>
        <taxon>Insecta</taxon>
        <taxon>Pterygota</taxon>
        <taxon>Neoptera</taxon>
        <taxon>Endopterygota</taxon>
        <taxon>Lepidoptera</taxon>
        <taxon>Glossata</taxon>
        <taxon>Ditrysia</taxon>
        <taxon>Noctuoidea</taxon>
        <taxon>Noctuidae</taxon>
        <taxon>Amphipyrinae</taxon>
        <taxon>Spodoptera</taxon>
    </lineage>
</organism>
<feature type="transmembrane region" description="Helical" evidence="1">
    <location>
        <begin position="16"/>
        <end position="37"/>
    </location>
</feature>
<protein>
    <submittedName>
        <fullName evidence="2">Putative desaturase des1</fullName>
    </submittedName>
</protein>
<dbReference type="EMBL" id="KT261685">
    <property type="protein sequence ID" value="ALJ30225.1"/>
    <property type="molecule type" value="mRNA"/>
</dbReference>
<sequence length="38" mass="4706">ISYIYNNPLLIFHNNYSIPFIFSFFFSLPTFIPFYFFL</sequence>
<keyword evidence="1" id="KW-1133">Transmembrane helix</keyword>
<name>A0A0P0E5E7_SPOLT</name>
<accession>A0A0P0E5E7</accession>